<dbReference type="SUPFAM" id="SSF103473">
    <property type="entry name" value="MFS general substrate transporter"/>
    <property type="match status" value="1"/>
</dbReference>
<feature type="transmembrane region" description="Helical" evidence="6">
    <location>
        <begin position="294"/>
        <end position="312"/>
    </location>
</feature>
<dbReference type="RefSeq" id="XP_062719633.1">
    <property type="nucleotide sequence ID" value="XM_062866416.1"/>
</dbReference>
<dbReference type="Gene3D" id="1.20.1250.20">
    <property type="entry name" value="MFS general substrate transporter like domains"/>
    <property type="match status" value="2"/>
</dbReference>
<evidence type="ECO:0000256" key="6">
    <source>
        <dbReference type="SAM" id="Phobius"/>
    </source>
</evidence>
<evidence type="ECO:0000256" key="3">
    <source>
        <dbReference type="ARBA" id="ARBA00022692"/>
    </source>
</evidence>
<protein>
    <submittedName>
        <fullName evidence="7">Major facilitator superfamily transporter</fullName>
    </submittedName>
</protein>
<proteinExistence type="predicted"/>
<evidence type="ECO:0000256" key="5">
    <source>
        <dbReference type="ARBA" id="ARBA00023136"/>
    </source>
</evidence>
<dbReference type="PANTHER" id="PTHR43791">
    <property type="entry name" value="PERMEASE-RELATED"/>
    <property type="match status" value="1"/>
</dbReference>
<feature type="transmembrane region" description="Helical" evidence="6">
    <location>
        <begin position="52"/>
        <end position="75"/>
    </location>
</feature>
<dbReference type="GeneID" id="87885245"/>
<comment type="subcellular location">
    <subcellularLocation>
        <location evidence="1">Membrane</location>
        <topology evidence="1">Multi-pass membrane protein</topology>
    </subcellularLocation>
</comment>
<dbReference type="InterPro" id="IPR036259">
    <property type="entry name" value="MFS_trans_sf"/>
</dbReference>
<feature type="transmembrane region" description="Helical" evidence="6">
    <location>
        <begin position="139"/>
        <end position="157"/>
    </location>
</feature>
<dbReference type="GO" id="GO:0022857">
    <property type="term" value="F:transmembrane transporter activity"/>
    <property type="evidence" value="ECO:0007669"/>
    <property type="project" value="TreeGrafter"/>
</dbReference>
<feature type="transmembrane region" description="Helical" evidence="6">
    <location>
        <begin position="382"/>
        <end position="402"/>
    </location>
</feature>
<organism evidence="7 8">
    <name type="scientific">Chaetomium strumarium</name>
    <dbReference type="NCBI Taxonomy" id="1170767"/>
    <lineage>
        <taxon>Eukaryota</taxon>
        <taxon>Fungi</taxon>
        <taxon>Dikarya</taxon>
        <taxon>Ascomycota</taxon>
        <taxon>Pezizomycotina</taxon>
        <taxon>Sordariomycetes</taxon>
        <taxon>Sordariomycetidae</taxon>
        <taxon>Sordariales</taxon>
        <taxon>Chaetomiaceae</taxon>
        <taxon>Chaetomium</taxon>
    </lineage>
</organism>
<name>A0AAJ0GPP1_9PEZI</name>
<evidence type="ECO:0000256" key="2">
    <source>
        <dbReference type="ARBA" id="ARBA00022448"/>
    </source>
</evidence>
<dbReference type="Proteomes" id="UP001273166">
    <property type="component" value="Unassembled WGS sequence"/>
</dbReference>
<gene>
    <name evidence="7" type="ORF">B0T15DRAFT_487156</name>
</gene>
<feature type="transmembrane region" description="Helical" evidence="6">
    <location>
        <begin position="262"/>
        <end position="282"/>
    </location>
</feature>
<dbReference type="EMBL" id="JAUDZG010000006">
    <property type="protein sequence ID" value="KAK3303853.1"/>
    <property type="molecule type" value="Genomic_DNA"/>
</dbReference>
<keyword evidence="2" id="KW-0813">Transport</keyword>
<dbReference type="AlphaFoldDB" id="A0AAJ0GPP1"/>
<keyword evidence="3 6" id="KW-0812">Transmembrane</keyword>
<evidence type="ECO:0000256" key="4">
    <source>
        <dbReference type="ARBA" id="ARBA00022989"/>
    </source>
</evidence>
<accession>A0AAJ0GPP1</accession>
<keyword evidence="5 6" id="KW-0472">Membrane</keyword>
<feature type="transmembrane region" description="Helical" evidence="6">
    <location>
        <begin position="318"/>
        <end position="338"/>
    </location>
</feature>
<sequence>MTRRINLKTDLALLPMLSLLYLLNGLDRGNIGNAQTQGFTDDIGAQPRDLNFAVPLFFITFVLFQPLSATVDWWLGPRHWIPIMELQGDPEQISWGVVTATQAVIQGRAALITTRLPIGVLEAGFYPTVVMYLDLGLFYSQYAIANAFSGALSYGNFLIHHPRLKPWQLLFVIEGSATCCLAVISWFWLPAGPGTAWFLTKQERAFASDRVRSGSPDDGVSPKLTRRDVVETAKDGKLWFALRLSVFLPLVVRGMGYRTLEANLTSVPPAVCSALGLYLFAFSSDRRQERGYHIMAAIVVSLARLVAVVTAPTSAGRYAALCIFLFGGYVPPLLTVAWHSGNTPAAGKRALVLGANGWGNLAGVIGSQLYRPEYAPEYRKPFLVTLGFVATALVGFLAYWAALQTVNRRRAAVMNSKTPEEIEMERANDQRYADRNRQRGVETRLL</sequence>
<reference evidence="7" key="2">
    <citation type="submission" date="2023-06" db="EMBL/GenBank/DDBJ databases">
        <authorList>
            <consortium name="Lawrence Berkeley National Laboratory"/>
            <person name="Mondo S.J."/>
            <person name="Hensen N."/>
            <person name="Bonometti L."/>
            <person name="Westerberg I."/>
            <person name="Brannstrom I.O."/>
            <person name="Guillou S."/>
            <person name="Cros-Aarteil S."/>
            <person name="Calhoun S."/>
            <person name="Haridas S."/>
            <person name="Kuo A."/>
            <person name="Pangilinan J."/>
            <person name="Riley R."/>
            <person name="Labutti K."/>
            <person name="Andreopoulos B."/>
            <person name="Lipzen A."/>
            <person name="Chen C."/>
            <person name="Yanf M."/>
            <person name="Daum C."/>
            <person name="Ng V."/>
            <person name="Clum A."/>
            <person name="Steindorff A."/>
            <person name="Ohm R."/>
            <person name="Martin F."/>
            <person name="Silar P."/>
            <person name="Natvig D."/>
            <person name="Lalanne C."/>
            <person name="Gautier V."/>
            <person name="Ament-Velasquez S.L."/>
            <person name="Kruys A."/>
            <person name="Hutchinson M.I."/>
            <person name="Powell A.J."/>
            <person name="Barry K."/>
            <person name="Miller A.N."/>
            <person name="Grigoriev I.V."/>
            <person name="Debuchy R."/>
            <person name="Gladieux P."/>
            <person name="Thoren M.H."/>
            <person name="Johannesson H."/>
        </authorList>
    </citation>
    <scope>NUCLEOTIDE SEQUENCE</scope>
    <source>
        <strain evidence="7">CBS 333.67</strain>
    </source>
</reference>
<evidence type="ECO:0000313" key="8">
    <source>
        <dbReference type="Proteomes" id="UP001273166"/>
    </source>
</evidence>
<evidence type="ECO:0000256" key="1">
    <source>
        <dbReference type="ARBA" id="ARBA00004141"/>
    </source>
</evidence>
<comment type="caution">
    <text evidence="7">The sequence shown here is derived from an EMBL/GenBank/DDBJ whole genome shotgun (WGS) entry which is preliminary data.</text>
</comment>
<dbReference type="GO" id="GO:0016020">
    <property type="term" value="C:membrane"/>
    <property type="evidence" value="ECO:0007669"/>
    <property type="project" value="UniProtKB-SubCell"/>
</dbReference>
<dbReference type="PANTHER" id="PTHR43791:SF21">
    <property type="entry name" value="MAJOR FACILITATOR SUPERFAMILY (MFS) PROFILE DOMAIN-CONTAINING PROTEIN"/>
    <property type="match status" value="1"/>
</dbReference>
<evidence type="ECO:0000313" key="7">
    <source>
        <dbReference type="EMBL" id="KAK3303853.1"/>
    </source>
</evidence>
<reference evidence="7" key="1">
    <citation type="journal article" date="2023" name="Mol. Phylogenet. Evol.">
        <title>Genome-scale phylogeny and comparative genomics of the fungal order Sordariales.</title>
        <authorList>
            <person name="Hensen N."/>
            <person name="Bonometti L."/>
            <person name="Westerberg I."/>
            <person name="Brannstrom I.O."/>
            <person name="Guillou S."/>
            <person name="Cros-Aarteil S."/>
            <person name="Calhoun S."/>
            <person name="Haridas S."/>
            <person name="Kuo A."/>
            <person name="Mondo S."/>
            <person name="Pangilinan J."/>
            <person name="Riley R."/>
            <person name="LaButti K."/>
            <person name="Andreopoulos B."/>
            <person name="Lipzen A."/>
            <person name="Chen C."/>
            <person name="Yan M."/>
            <person name="Daum C."/>
            <person name="Ng V."/>
            <person name="Clum A."/>
            <person name="Steindorff A."/>
            <person name="Ohm R.A."/>
            <person name="Martin F."/>
            <person name="Silar P."/>
            <person name="Natvig D.O."/>
            <person name="Lalanne C."/>
            <person name="Gautier V."/>
            <person name="Ament-Velasquez S.L."/>
            <person name="Kruys A."/>
            <person name="Hutchinson M.I."/>
            <person name="Powell A.J."/>
            <person name="Barry K."/>
            <person name="Miller A.N."/>
            <person name="Grigoriev I.V."/>
            <person name="Debuchy R."/>
            <person name="Gladieux P."/>
            <person name="Hiltunen Thoren M."/>
            <person name="Johannesson H."/>
        </authorList>
    </citation>
    <scope>NUCLEOTIDE SEQUENCE</scope>
    <source>
        <strain evidence="7">CBS 333.67</strain>
    </source>
</reference>
<keyword evidence="8" id="KW-1185">Reference proteome</keyword>
<feature type="transmembrane region" description="Helical" evidence="6">
    <location>
        <begin position="169"/>
        <end position="189"/>
    </location>
</feature>
<keyword evidence="4 6" id="KW-1133">Transmembrane helix</keyword>